<evidence type="ECO:0000313" key="2">
    <source>
        <dbReference type="Proteomes" id="UP000010471"/>
    </source>
</evidence>
<dbReference type="PATRIC" id="fig|1173027.3.peg.3980"/>
<gene>
    <name evidence="1" type="ORF">Mic7113_3617</name>
</gene>
<keyword evidence="2" id="KW-1185">Reference proteome</keyword>
<accession>K9WHQ7</accession>
<dbReference type="HOGENOM" id="CLU_119035_0_0_3"/>
<name>K9WHQ7_9CYAN</name>
<dbReference type="KEGG" id="mic:Mic7113_3617"/>
<evidence type="ECO:0000313" key="1">
    <source>
        <dbReference type="EMBL" id="AFZ19341.1"/>
    </source>
</evidence>
<dbReference type="EMBL" id="CP003630">
    <property type="protein sequence ID" value="AFZ19341.1"/>
    <property type="molecule type" value="Genomic_DNA"/>
</dbReference>
<dbReference type="STRING" id="1173027.Mic7113_3617"/>
<dbReference type="Proteomes" id="UP000010471">
    <property type="component" value="Chromosome"/>
</dbReference>
<dbReference type="AlphaFoldDB" id="K9WHQ7"/>
<protein>
    <recommendedName>
        <fullName evidence="3">Crp/Fnr family transcriptional regulator</fullName>
    </recommendedName>
</protein>
<reference evidence="1 2" key="1">
    <citation type="submission" date="2012-06" db="EMBL/GenBank/DDBJ databases">
        <title>Finished chromosome of genome of Microcoleus sp. PCC 7113.</title>
        <authorList>
            <consortium name="US DOE Joint Genome Institute"/>
            <person name="Gugger M."/>
            <person name="Coursin T."/>
            <person name="Rippka R."/>
            <person name="Tandeau De Marsac N."/>
            <person name="Huntemann M."/>
            <person name="Wei C.-L."/>
            <person name="Han J."/>
            <person name="Detter J.C."/>
            <person name="Han C."/>
            <person name="Tapia R."/>
            <person name="Chen A."/>
            <person name="Kyrpides N."/>
            <person name="Mavromatis K."/>
            <person name="Markowitz V."/>
            <person name="Szeto E."/>
            <person name="Ivanova N."/>
            <person name="Pagani I."/>
            <person name="Pati A."/>
            <person name="Goodwin L."/>
            <person name="Nordberg H.P."/>
            <person name="Cantor M.N."/>
            <person name="Hua S.X."/>
            <person name="Woyke T."/>
            <person name="Kerfeld C.A."/>
        </authorList>
    </citation>
    <scope>NUCLEOTIDE SEQUENCE [LARGE SCALE GENOMIC DNA]</scope>
    <source>
        <strain evidence="1 2">PCC 7113</strain>
    </source>
</reference>
<proteinExistence type="predicted"/>
<evidence type="ECO:0008006" key="3">
    <source>
        <dbReference type="Google" id="ProtNLM"/>
    </source>
</evidence>
<sequence length="183" mass="21106">MESDNKQRCQTALYEEEVLARRIGFADSQGYSGMDQFQDSQALAVLKQLHDKQLLIINSRRRNGLILYKRYHAEFAGPGSAVGGLFDLDCQRVLLVGNFSLVYPETADERQRAYALRRQWIRLTRQITDNPVPAQRAQMILNQFEQYFDSETLAKLPDEAFARLVGVLPHTIRNVRNIADREF</sequence>
<dbReference type="OrthoDB" id="461096at2"/>
<dbReference type="RefSeq" id="WP_015183482.1">
    <property type="nucleotide sequence ID" value="NC_019738.1"/>
</dbReference>
<organism evidence="1 2">
    <name type="scientific">Allocoleopsis franciscana PCC 7113</name>
    <dbReference type="NCBI Taxonomy" id="1173027"/>
    <lineage>
        <taxon>Bacteria</taxon>
        <taxon>Bacillati</taxon>
        <taxon>Cyanobacteriota</taxon>
        <taxon>Cyanophyceae</taxon>
        <taxon>Coleofasciculales</taxon>
        <taxon>Coleofasciculaceae</taxon>
        <taxon>Allocoleopsis</taxon>
        <taxon>Allocoleopsis franciscana</taxon>
    </lineage>
</organism>
<dbReference type="eggNOG" id="ENOG50324PR">
    <property type="taxonomic scope" value="Bacteria"/>
</dbReference>